<keyword evidence="1" id="KW-1015">Disulfide bond</keyword>
<name>A0A8J1XKZ0_OWEFU</name>
<dbReference type="PROSITE" id="PS50026">
    <property type="entry name" value="EGF_3"/>
    <property type="match status" value="1"/>
</dbReference>
<dbReference type="EMBL" id="CAIIXF020000002">
    <property type="protein sequence ID" value="CAH1776957.1"/>
    <property type="molecule type" value="Genomic_DNA"/>
</dbReference>
<dbReference type="CDD" id="cd00054">
    <property type="entry name" value="EGF_CA"/>
    <property type="match status" value="1"/>
</dbReference>
<dbReference type="PROSITE" id="PS01186">
    <property type="entry name" value="EGF_2"/>
    <property type="match status" value="1"/>
</dbReference>
<comment type="caution">
    <text evidence="2">The sequence shown here is derived from an EMBL/GenBank/DDBJ whole genome shotgun (WGS) entry which is preliminary data.</text>
</comment>
<dbReference type="Gene3D" id="2.10.25.10">
    <property type="entry name" value="Laminin"/>
    <property type="match status" value="1"/>
</dbReference>
<dbReference type="SUPFAM" id="SSF57196">
    <property type="entry name" value="EGF/Laminin"/>
    <property type="match status" value="1"/>
</dbReference>
<dbReference type="CDD" id="cd00087">
    <property type="entry name" value="FReD"/>
    <property type="match status" value="1"/>
</dbReference>
<dbReference type="GO" id="GO:0005615">
    <property type="term" value="C:extracellular space"/>
    <property type="evidence" value="ECO:0007669"/>
    <property type="project" value="TreeGrafter"/>
</dbReference>
<dbReference type="Gene3D" id="3.90.215.10">
    <property type="entry name" value="Gamma Fibrinogen, chain A, domain 1"/>
    <property type="match status" value="1"/>
</dbReference>
<dbReference type="InterPro" id="IPR014716">
    <property type="entry name" value="Fibrinogen_a/b/g_C_1"/>
</dbReference>
<gene>
    <name evidence="2" type="ORF">OFUS_LOCUS4081</name>
</gene>
<keyword evidence="3" id="KW-1185">Reference proteome</keyword>
<dbReference type="InterPro" id="IPR050373">
    <property type="entry name" value="Fibrinogen_C-term_domain"/>
</dbReference>
<dbReference type="SMART" id="SM00181">
    <property type="entry name" value="EGF"/>
    <property type="match status" value="1"/>
</dbReference>
<dbReference type="InterPro" id="IPR002181">
    <property type="entry name" value="Fibrinogen_a/b/g_C_dom"/>
</dbReference>
<dbReference type="InterPro" id="IPR036056">
    <property type="entry name" value="Fibrinogen-like_C"/>
</dbReference>
<dbReference type="SMART" id="SM00186">
    <property type="entry name" value="FBG"/>
    <property type="match status" value="1"/>
</dbReference>
<dbReference type="PROSITE" id="PS00022">
    <property type="entry name" value="EGF_1"/>
    <property type="match status" value="1"/>
</dbReference>
<evidence type="ECO:0000256" key="1">
    <source>
        <dbReference type="PROSITE-ProRule" id="PRU00076"/>
    </source>
</evidence>
<dbReference type="PANTHER" id="PTHR19143:SF458">
    <property type="entry name" value="FIBRINOGEN C-TERMINAL DOMAIN-CONTAINING PROTEIN-RELATED"/>
    <property type="match status" value="1"/>
</dbReference>
<organism evidence="2 3">
    <name type="scientific">Owenia fusiformis</name>
    <name type="common">Polychaete worm</name>
    <dbReference type="NCBI Taxonomy" id="6347"/>
    <lineage>
        <taxon>Eukaryota</taxon>
        <taxon>Metazoa</taxon>
        <taxon>Spiralia</taxon>
        <taxon>Lophotrochozoa</taxon>
        <taxon>Annelida</taxon>
        <taxon>Polychaeta</taxon>
        <taxon>Sedentaria</taxon>
        <taxon>Canalipalpata</taxon>
        <taxon>Sabellida</taxon>
        <taxon>Oweniida</taxon>
        <taxon>Oweniidae</taxon>
        <taxon>Owenia</taxon>
    </lineage>
</organism>
<comment type="caution">
    <text evidence="1">Lacks conserved residue(s) required for the propagation of feature annotation.</text>
</comment>
<dbReference type="PROSITE" id="PS51406">
    <property type="entry name" value="FIBRINOGEN_C_2"/>
    <property type="match status" value="1"/>
</dbReference>
<dbReference type="InterPro" id="IPR000742">
    <property type="entry name" value="EGF"/>
</dbReference>
<accession>A0A8J1XKZ0</accession>
<reference evidence="2" key="1">
    <citation type="submission" date="2022-03" db="EMBL/GenBank/DDBJ databases">
        <authorList>
            <person name="Martin C."/>
        </authorList>
    </citation>
    <scope>NUCLEOTIDE SEQUENCE</scope>
</reference>
<feature type="disulfide bond" evidence="1">
    <location>
        <begin position="71"/>
        <end position="80"/>
    </location>
</feature>
<dbReference type="Pfam" id="PF00147">
    <property type="entry name" value="Fibrinogen_C"/>
    <property type="match status" value="1"/>
</dbReference>
<evidence type="ECO:0000313" key="2">
    <source>
        <dbReference type="EMBL" id="CAH1776957.1"/>
    </source>
</evidence>
<protein>
    <submittedName>
        <fullName evidence="2">Uncharacterized protein</fullName>
    </submittedName>
</protein>
<dbReference type="OrthoDB" id="6273946at2759"/>
<keyword evidence="1" id="KW-0245">EGF-like domain</keyword>
<sequence>MMSQCELVYCSLDVNNSALVQDTTMTYYEQIPEGATYPATPLCNTCVHAPCKNGGTCTVTGPFPSNYTCQCMQGYFGATCDSYEDCGDVPLQTGVRTIATTDGRTFEAYCDQGWTYVFNRFDGSVDFYRSWIEYQQGFGDVNLEHFIGLDNLVSILNQRSYKVRFDLVTWPSSNLNPASGSAEYSTFNIADESDKYRINIGGYSGTAGDAMTHQNGYQFTTYDQDNDVYGSNCAVLYKGAWWYAACHSSNLFGRYEHGPTCTLFAECVDWDRYPGANHYYSFKGAAMKIHRI</sequence>
<dbReference type="PANTHER" id="PTHR19143">
    <property type="entry name" value="FIBRINOGEN/TENASCIN/ANGIOPOEITIN"/>
    <property type="match status" value="1"/>
</dbReference>
<proteinExistence type="predicted"/>
<dbReference type="AlphaFoldDB" id="A0A8J1XKZ0"/>
<evidence type="ECO:0000313" key="3">
    <source>
        <dbReference type="Proteomes" id="UP000749559"/>
    </source>
</evidence>
<dbReference type="SUPFAM" id="SSF56496">
    <property type="entry name" value="Fibrinogen C-terminal domain-like"/>
    <property type="match status" value="1"/>
</dbReference>
<dbReference type="Proteomes" id="UP000749559">
    <property type="component" value="Unassembled WGS sequence"/>
</dbReference>